<sequence>MTAVFNREVILAAIKRVEAVDAADAKRRHRERTQKWRDDRAKTTKTTKAAMQQYREWIKVLQAAVDAKTAIPGPVVLPPRPDGASDYYRDRLVYFGEREPKPIGPADSPYTTARVAISVMEPGSTVTLSQMERTFGLSRQESRRLMEHVAVSDE</sequence>
<dbReference type="KEGG" id="eke:EK0264_03640"/>
<gene>
    <name evidence="1" type="ORF">EK0264_03640</name>
</gene>
<keyword evidence="2" id="KW-1185">Reference proteome</keyword>
<dbReference type="InParanoid" id="A0A7L4YKQ8"/>
<accession>A0A7L4YKQ8</accession>
<dbReference type="EMBL" id="CP047156">
    <property type="protein sequence ID" value="QHB99462.1"/>
    <property type="molecule type" value="Genomic_DNA"/>
</dbReference>
<name>A0A7L4YKQ8_9ACTN</name>
<dbReference type="RefSeq" id="WP_159543032.1">
    <property type="nucleotide sequence ID" value="NZ_CP047156.1"/>
</dbReference>
<reference evidence="1 2" key="1">
    <citation type="journal article" date="2018" name="Int. J. Syst. Evol. Microbiol.">
        <title>Epidermidibacterium keratini gen. nov., sp. nov., a member of the family Sporichthyaceae, isolated from keratin epidermis.</title>
        <authorList>
            <person name="Lee D.G."/>
            <person name="Trujillo M.E."/>
            <person name="Kang S."/>
            <person name="Nam J.J."/>
            <person name="Kim Y.J."/>
        </authorList>
    </citation>
    <scope>NUCLEOTIDE SEQUENCE [LARGE SCALE GENOMIC DNA]</scope>
    <source>
        <strain evidence="1 2">EPI-7</strain>
    </source>
</reference>
<dbReference type="Proteomes" id="UP000463857">
    <property type="component" value="Chromosome"/>
</dbReference>
<protein>
    <submittedName>
        <fullName evidence="1">Uncharacterized protein</fullName>
    </submittedName>
</protein>
<organism evidence="1 2">
    <name type="scientific">Epidermidibacterium keratini</name>
    <dbReference type="NCBI Taxonomy" id="1891644"/>
    <lineage>
        <taxon>Bacteria</taxon>
        <taxon>Bacillati</taxon>
        <taxon>Actinomycetota</taxon>
        <taxon>Actinomycetes</taxon>
        <taxon>Sporichthyales</taxon>
        <taxon>Sporichthyaceae</taxon>
        <taxon>Epidermidibacterium</taxon>
    </lineage>
</organism>
<proteinExistence type="predicted"/>
<evidence type="ECO:0000313" key="2">
    <source>
        <dbReference type="Proteomes" id="UP000463857"/>
    </source>
</evidence>
<dbReference type="AlphaFoldDB" id="A0A7L4YKQ8"/>
<evidence type="ECO:0000313" key="1">
    <source>
        <dbReference type="EMBL" id="QHB99462.1"/>
    </source>
</evidence>